<proteinExistence type="predicted"/>
<dbReference type="InterPro" id="IPR028994">
    <property type="entry name" value="Integrin_alpha_N"/>
</dbReference>
<evidence type="ECO:0000313" key="2">
    <source>
        <dbReference type="EMBL" id="ETR69467.1"/>
    </source>
</evidence>
<dbReference type="CDD" id="cd14948">
    <property type="entry name" value="BACON"/>
    <property type="match status" value="1"/>
</dbReference>
<dbReference type="InterPro" id="IPR024361">
    <property type="entry name" value="BACON"/>
</dbReference>
<reference evidence="3" key="1">
    <citation type="submission" date="2012-11" db="EMBL/GenBank/DDBJ databases">
        <authorList>
            <person name="Lucero-Rivera Y.E."/>
            <person name="Tovar-Ramirez D."/>
        </authorList>
    </citation>
    <scope>NUCLEOTIDE SEQUENCE [LARGE SCALE GENOMIC DNA]</scope>
    <source>
        <strain evidence="3">Araruama</strain>
    </source>
</reference>
<evidence type="ECO:0000313" key="3">
    <source>
        <dbReference type="Proteomes" id="UP000189670"/>
    </source>
</evidence>
<dbReference type="SUPFAM" id="SSF50965">
    <property type="entry name" value="Galactose oxidase, central domain"/>
    <property type="match status" value="1"/>
</dbReference>
<evidence type="ECO:0008006" key="4">
    <source>
        <dbReference type="Google" id="ProtNLM"/>
    </source>
</evidence>
<dbReference type="Proteomes" id="UP000189670">
    <property type="component" value="Unassembled WGS sequence"/>
</dbReference>
<comment type="caution">
    <text evidence="2">The sequence shown here is derived from an EMBL/GenBank/DDBJ whole genome shotgun (WGS) entry which is preliminary data.</text>
</comment>
<dbReference type="Pfam" id="PF14312">
    <property type="entry name" value="FG-GAP_2"/>
    <property type="match status" value="2"/>
</dbReference>
<dbReference type="AlphaFoldDB" id="A0A1V1P3N0"/>
<keyword evidence="1" id="KW-0732">Signal</keyword>
<dbReference type="Gene3D" id="2.60.40.10">
    <property type="entry name" value="Immunoglobulins"/>
    <property type="match status" value="1"/>
</dbReference>
<dbReference type="Gene3D" id="2.130.10.130">
    <property type="entry name" value="Integrin alpha, N-terminal"/>
    <property type="match status" value="1"/>
</dbReference>
<sequence length="356" mass="39839">MACHMTILDALLILPKNTIISGAFKDSEKGLDSGSAYIFDYQNNKWKYRQKIFPQNGEEADNFGQWVSISNNYAVIGAPKDDDNGESSGSIFVYENNNTVWSQALKITSGDGAAYDFLGSPVSMETNYVIAGAPGDENSTGAAYIYKIYDLTVLSVAPEFVCIPETSGSFSIRITNSVTASGYMKWEAETNDDWLKFLSGQSGINDGFIQVKFNNNPGPARRGWITVKSNDISNHSKKIEVWQDGLYGRIADTGQKEFYDNIKEIPTPEKSRPFWGQDASYNIHPSSYKKLNENRQEISLNENKWAMVQDCVTGLIWEVKTQDNKNDVYTWYDPFNEYSGTPGNGSDTLDFIDNLN</sequence>
<dbReference type="InterPro" id="IPR011043">
    <property type="entry name" value="Gal_Oxase/kelch_b-propeller"/>
</dbReference>
<feature type="non-terminal residue" evidence="2">
    <location>
        <position position="356"/>
    </location>
</feature>
<dbReference type="PANTHER" id="PTHR36220">
    <property type="entry name" value="UNNAMED PRODUCT"/>
    <property type="match status" value="1"/>
</dbReference>
<dbReference type="PANTHER" id="PTHR36220:SF1">
    <property type="entry name" value="GAMMA TUBULIN COMPLEX COMPONENT C-TERMINAL DOMAIN-CONTAINING PROTEIN"/>
    <property type="match status" value="1"/>
</dbReference>
<protein>
    <recommendedName>
        <fullName evidence="4">BACON domain-containing protein</fullName>
    </recommendedName>
</protein>
<gene>
    <name evidence="2" type="ORF">OMM_09573</name>
</gene>
<evidence type="ECO:0000256" key="1">
    <source>
        <dbReference type="ARBA" id="ARBA00022729"/>
    </source>
</evidence>
<organism evidence="2 3">
    <name type="scientific">Candidatus Magnetoglobus multicellularis str. Araruama</name>
    <dbReference type="NCBI Taxonomy" id="890399"/>
    <lineage>
        <taxon>Bacteria</taxon>
        <taxon>Pseudomonadati</taxon>
        <taxon>Thermodesulfobacteriota</taxon>
        <taxon>Desulfobacteria</taxon>
        <taxon>Desulfobacterales</taxon>
        <taxon>Desulfobacteraceae</taxon>
        <taxon>Candidatus Magnetoglobus</taxon>
    </lineage>
</organism>
<name>A0A1V1P3N0_9BACT</name>
<dbReference type="InterPro" id="IPR013517">
    <property type="entry name" value="FG-GAP"/>
</dbReference>
<dbReference type="InterPro" id="IPR013783">
    <property type="entry name" value="Ig-like_fold"/>
</dbReference>
<dbReference type="EMBL" id="ATBP01000634">
    <property type="protein sequence ID" value="ETR69467.1"/>
    <property type="molecule type" value="Genomic_DNA"/>
</dbReference>
<accession>A0A1V1P3N0</accession>